<dbReference type="Proteomes" id="UP000217448">
    <property type="component" value="Unassembled WGS sequence"/>
</dbReference>
<reference evidence="3" key="1">
    <citation type="submission" date="2017-09" db="EMBL/GenBank/DDBJ databases">
        <title>Yangia sp. SAOS 153D whole genome sequencing.</title>
        <authorList>
            <person name="Verma A."/>
            <person name="Krishnamurthi S."/>
        </authorList>
    </citation>
    <scope>NUCLEOTIDE SEQUENCE [LARGE SCALE GENOMIC DNA]</scope>
    <source>
        <strain evidence="3">SAOS 153D</strain>
    </source>
</reference>
<accession>A0A2A3JR54</accession>
<dbReference type="EMBL" id="NTHN02000009">
    <property type="protein sequence ID" value="MCT4370029.1"/>
    <property type="molecule type" value="Genomic_DNA"/>
</dbReference>
<feature type="chain" id="PRO_5012630101" evidence="1">
    <location>
        <begin position="27"/>
        <end position="352"/>
    </location>
</feature>
<reference evidence="2" key="3">
    <citation type="submission" date="2024-05" db="EMBL/GenBank/DDBJ databases">
        <title>Yangia mangrovi SAOS 153D genome.</title>
        <authorList>
            <person name="Verma A."/>
            <person name="Pal Y."/>
            <person name="Sundharam S."/>
            <person name="Bisht B."/>
            <person name="Srinivasan K."/>
        </authorList>
    </citation>
    <scope>NUCLEOTIDE SEQUENCE</scope>
    <source>
        <strain evidence="2">SAOS 153D</strain>
    </source>
</reference>
<comment type="caution">
    <text evidence="3">The sequence shown here is derived from an EMBL/GenBank/DDBJ whole genome shotgun (WGS) entry which is preliminary data.</text>
</comment>
<organism evidence="3">
    <name type="scientific">Alloyangia mangrovi</name>
    <dbReference type="NCBI Taxonomy" id="1779329"/>
    <lineage>
        <taxon>Bacteria</taxon>
        <taxon>Pseudomonadati</taxon>
        <taxon>Pseudomonadota</taxon>
        <taxon>Alphaproteobacteria</taxon>
        <taxon>Rhodobacterales</taxon>
        <taxon>Roseobacteraceae</taxon>
        <taxon>Alloyangia</taxon>
    </lineage>
</organism>
<feature type="signal peptide" evidence="1">
    <location>
        <begin position="1"/>
        <end position="26"/>
    </location>
</feature>
<name>A0A2A3JR54_9RHOB</name>
<evidence type="ECO:0000313" key="2">
    <source>
        <dbReference type="EMBL" id="MCT4370029.1"/>
    </source>
</evidence>
<evidence type="ECO:0000256" key="1">
    <source>
        <dbReference type="SAM" id="SignalP"/>
    </source>
</evidence>
<dbReference type="OrthoDB" id="7779042at2"/>
<keyword evidence="1" id="KW-0732">Signal</keyword>
<evidence type="ECO:0000313" key="4">
    <source>
        <dbReference type="Proteomes" id="UP000217448"/>
    </source>
</evidence>
<protein>
    <submittedName>
        <fullName evidence="3">Uncharacterized protein</fullName>
    </submittedName>
</protein>
<evidence type="ECO:0000313" key="3">
    <source>
        <dbReference type="EMBL" id="PBD17612.1"/>
    </source>
</evidence>
<proteinExistence type="predicted"/>
<dbReference type="RefSeq" id="WP_095883684.1">
    <property type="nucleotide sequence ID" value="NZ_NTHN02000009.1"/>
</dbReference>
<dbReference type="EMBL" id="NTHN01000344">
    <property type="protein sequence ID" value="PBD17612.1"/>
    <property type="molecule type" value="Genomic_DNA"/>
</dbReference>
<keyword evidence="4" id="KW-1185">Reference proteome</keyword>
<gene>
    <name evidence="2" type="ORF">CLG85_006655</name>
    <name evidence="3" type="ORF">CLG85_19130</name>
</gene>
<sequence>MGIKRQLAALLLGVLTLGPQAVGAQATNPSLRDLTQLVTSERLRTFALARGLAAGGPDLGTALDLKQLLRRQGFYMDETGWQRLAVDQALYPQLSYVPNMNGGSPQERLEFRGLTFHLRDDLVARGGLAVGATYDGLLRYGWDSGRYLQLQAQLGGLYAPGPDLGRTRARLALCSRNHLTDWHFVDLCLNHYEDHRDLQDVTRDEATVSVSTLFERSASRHELGLSLSRLSDEDRLRSLAEIGLESVWAGSATRLSFEYGAPTGDETGALLTAAGEIRWPVAGQVVGLGLSLSRSPETQFLGEDRRDHSLGVTGLLAIDGRLVLTAAYSRTRSTVSFFEDEVISFGVSYSFP</sequence>
<dbReference type="AlphaFoldDB" id="A0A2A3JR54"/>
<reference evidence="4" key="2">
    <citation type="submission" date="2023-07" db="EMBL/GenBank/DDBJ databases">
        <title>Yangia mangrovi SAOS 153D genome.</title>
        <authorList>
            <person name="Verma A."/>
            <person name="Pal Y."/>
            <person name="Sundharam S."/>
            <person name="Bisht B."/>
            <person name="Srinivasan K."/>
        </authorList>
    </citation>
    <scope>NUCLEOTIDE SEQUENCE [LARGE SCALE GENOMIC DNA]</scope>
    <source>
        <strain evidence="4">SAOS 153D</strain>
    </source>
</reference>